<keyword evidence="10" id="KW-0963">Cytoplasm</keyword>
<evidence type="ECO:0000313" key="15">
    <source>
        <dbReference type="Proteomes" id="UP001208912"/>
    </source>
</evidence>
<dbReference type="PANTHER" id="PTHR45866:SF1">
    <property type="entry name" value="DNA GYRASE SUBUNIT B, MITOCHONDRIAL"/>
    <property type="match status" value="1"/>
</dbReference>
<comment type="subcellular location">
    <subcellularLocation>
        <location evidence="10">Cytoplasm</location>
    </subcellularLocation>
</comment>
<name>A0AAW5VG07_9LEPT</name>
<dbReference type="Pfam" id="PF00986">
    <property type="entry name" value="DNA_gyraseB_C"/>
    <property type="match status" value="1"/>
</dbReference>
<dbReference type="NCBIfam" id="NF004189">
    <property type="entry name" value="PRK05644.1"/>
    <property type="match status" value="1"/>
</dbReference>
<dbReference type="GO" id="GO:0005737">
    <property type="term" value="C:cytoplasm"/>
    <property type="evidence" value="ECO:0007669"/>
    <property type="project" value="UniProtKB-SubCell"/>
</dbReference>
<evidence type="ECO:0000256" key="3">
    <source>
        <dbReference type="ARBA" id="ARBA00022723"/>
    </source>
</evidence>
<comment type="cofactor">
    <cofactor evidence="10">
        <name>Mg(2+)</name>
        <dbReference type="ChEBI" id="CHEBI:18420"/>
    </cofactor>
    <cofactor evidence="10">
        <name>Mn(2+)</name>
        <dbReference type="ChEBI" id="CHEBI:29035"/>
    </cofactor>
    <cofactor evidence="10">
        <name>Ca(2+)</name>
        <dbReference type="ChEBI" id="CHEBI:29108"/>
    </cofactor>
    <text evidence="10">Binds two Mg(2+) per subunit. The magnesium ions form salt bridges with both the protein and the DNA. Can also accept other divalent metal cations, such as Mn(2+) or Ca(2+).</text>
</comment>
<dbReference type="EC" id="5.6.2.2" evidence="10"/>
<keyword evidence="7 10" id="KW-0799">Topoisomerase</keyword>
<dbReference type="SUPFAM" id="SSF55874">
    <property type="entry name" value="ATPase domain of HSP90 chaperone/DNA topoisomerase II/histidine kinase"/>
    <property type="match status" value="1"/>
</dbReference>
<dbReference type="NCBIfam" id="NF011501">
    <property type="entry name" value="PRK14939.1"/>
    <property type="match status" value="1"/>
</dbReference>
<dbReference type="GO" id="GO:0005524">
    <property type="term" value="F:ATP binding"/>
    <property type="evidence" value="ECO:0007669"/>
    <property type="project" value="UniProtKB-UniRule"/>
</dbReference>
<dbReference type="InterPro" id="IPR003594">
    <property type="entry name" value="HATPase_dom"/>
</dbReference>
<comment type="caution">
    <text evidence="13">The sequence shown here is derived from an EMBL/GenBank/DDBJ whole genome shotgun (WGS) entry which is preliminary data.</text>
</comment>
<dbReference type="PROSITE" id="PS00177">
    <property type="entry name" value="TOPOISOMERASE_II"/>
    <property type="match status" value="1"/>
</dbReference>
<evidence type="ECO:0000256" key="4">
    <source>
        <dbReference type="ARBA" id="ARBA00022741"/>
    </source>
</evidence>
<keyword evidence="15" id="KW-1185">Reference proteome</keyword>
<dbReference type="GO" id="GO:0006261">
    <property type="term" value="P:DNA-templated DNA replication"/>
    <property type="evidence" value="ECO:0007669"/>
    <property type="project" value="UniProtKB-UniRule"/>
</dbReference>
<evidence type="ECO:0000256" key="10">
    <source>
        <dbReference type="HAMAP-Rule" id="MF_01898"/>
    </source>
</evidence>
<dbReference type="Pfam" id="PF00204">
    <property type="entry name" value="DNA_gyraseB"/>
    <property type="match status" value="1"/>
</dbReference>
<sequence length="639" mass="71994">MSNETDQNAYSASKIKILEGLEAVRKRPGMYIGTQDESGLHKMVYEVVDNSVDEAMAGHCTEIDVRILPDHIIEVRDNGRGIPTGIHPDKGKSTIEVVLTILHAGGKFENDAYKVSGGLHGVGVSVVNALSTYLEVEVHQDGKLHYQKYQAGVPVEDVKIIGETTHRGTVVRFKADDTIFTTVDFSFDTLSARFREIAFLNKGLLIRIEDQRKDEVAKHEFKFDGGIVSFVEYITESKHPLHKVLHFVGEKENVWAEIALQYCDTYSENIFCFTNAINNNLGGTHLEGFRTALTRTLNDHLKKDQILFKKQPNGLQGDDIKEGLCAVISIKIPQPQFNSQTKEKLVNAEVKGLMQTITGEGLNRFFEENPAVIKKILEKCILASKAREAARRARDLTRRKTVLEGGGLPGKLADCSEKDPEHCELYLVEGDSAGGSAKQGRDRNTQAILPLKGKILNVEKARLDKILSNEEIRTLITVMGTGIGDDEFNVEKLRYKKIIIMTDADVDGSHIRTLLLTFFFRYMKPIIEQGSLFVAQPPLYLLKFGRESVYVYSDREKEEILKARPNDKVVIQRYKGLGEMNPEQLWDTTMDPKERVMLQVKLQDFVEAEDTFNILMGDEVSPRRRFIEANSYKVANLDL</sequence>
<dbReference type="InterPro" id="IPR013506">
    <property type="entry name" value="Topo_IIA_bsu_dom2"/>
</dbReference>
<dbReference type="Gene3D" id="3.30.230.10">
    <property type="match status" value="1"/>
</dbReference>
<keyword evidence="6 10" id="KW-0460">Magnesium</keyword>
<dbReference type="InterPro" id="IPR020568">
    <property type="entry name" value="Ribosomal_Su5_D2-typ_SF"/>
</dbReference>
<dbReference type="PROSITE" id="PS50880">
    <property type="entry name" value="TOPRIM"/>
    <property type="match status" value="1"/>
</dbReference>
<evidence type="ECO:0000256" key="1">
    <source>
        <dbReference type="ARBA" id="ARBA00000185"/>
    </source>
</evidence>
<proteinExistence type="inferred from homology"/>
<dbReference type="GO" id="GO:0005694">
    <property type="term" value="C:chromosome"/>
    <property type="evidence" value="ECO:0007669"/>
    <property type="project" value="InterPro"/>
</dbReference>
<dbReference type="PRINTS" id="PR00418">
    <property type="entry name" value="TPI2FAMILY"/>
</dbReference>
<comment type="function">
    <text evidence="10">A type II topoisomerase that negatively supercoils closed circular double-stranded (ds) DNA in an ATP-dependent manner to modulate DNA topology and maintain chromosomes in an underwound state. Negative supercoiling favors strand separation, and DNA replication, transcription, recombination and repair, all of which involve strand separation. Also able to catalyze the interconversion of other topological isomers of dsDNA rings, including catenanes and knotted rings. Type II topoisomerases break and join 2 DNA strands simultaneously in an ATP-dependent manner.</text>
</comment>
<dbReference type="Pfam" id="PF02518">
    <property type="entry name" value="HATPase_c"/>
    <property type="match status" value="1"/>
</dbReference>
<dbReference type="InterPro" id="IPR018522">
    <property type="entry name" value="TopoIIA_CS"/>
</dbReference>
<keyword evidence="3 10" id="KW-0479">Metal-binding</keyword>
<dbReference type="EMBL" id="JAMQPM010000001">
    <property type="protein sequence ID" value="MCW7525243.1"/>
    <property type="molecule type" value="Genomic_DNA"/>
</dbReference>
<dbReference type="InterPro" id="IPR001241">
    <property type="entry name" value="Topo_IIA"/>
</dbReference>
<dbReference type="EMBL" id="JAMQPL010000001">
    <property type="protein sequence ID" value="MCW7529110.1"/>
    <property type="molecule type" value="Genomic_DNA"/>
</dbReference>
<dbReference type="GO" id="GO:0006265">
    <property type="term" value="P:DNA topological change"/>
    <property type="evidence" value="ECO:0007669"/>
    <property type="project" value="UniProtKB-UniRule"/>
</dbReference>
<dbReference type="AlphaFoldDB" id="A0AAW5VG07"/>
<feature type="binding site" evidence="10">
    <location>
        <position position="503"/>
    </location>
    <ligand>
        <name>Mg(2+)</name>
        <dbReference type="ChEBI" id="CHEBI:18420"/>
        <label>2</label>
    </ligand>
</feature>
<comment type="miscellaneous">
    <text evidence="10">Few gyrases are as efficient as E.coli at forming negative supercoils. Not all organisms have 2 type II topoisomerases; in organisms with a single type II topoisomerase this enzyme also has to decatenate newly replicated chromosomes.</text>
</comment>
<dbReference type="InterPro" id="IPR002288">
    <property type="entry name" value="DNA_gyrase_B_C"/>
</dbReference>
<reference evidence="13 15" key="1">
    <citation type="submission" date="2022-06" db="EMBL/GenBank/DDBJ databases">
        <title>Leptospira isolates from biofilms formed at urban environments.</title>
        <authorList>
            <person name="Ribeiro P.S."/>
            <person name="Sousa T."/>
            <person name="Carvalho N."/>
            <person name="Aburjaile F."/>
            <person name="Neves F."/>
            <person name="Oliveira D."/>
            <person name="Blanco L."/>
            <person name="Lima J."/>
            <person name="Costa F."/>
            <person name="Brenig B."/>
            <person name="Soares S."/>
            <person name="Ramos R."/>
            <person name="Goes-Neto A."/>
            <person name="Matiuzzi M."/>
            <person name="Azevedo V."/>
            <person name="Ristow P."/>
        </authorList>
    </citation>
    <scope>NUCLEOTIDE SEQUENCE</scope>
    <source>
        <strain evidence="12 15">VSF19</strain>
        <strain evidence="13">VSF20</strain>
    </source>
</reference>
<keyword evidence="5 10" id="KW-0067">ATP-binding</keyword>
<feature type="binding site" evidence="10">
    <location>
        <position position="505"/>
    </location>
    <ligand>
        <name>Mg(2+)</name>
        <dbReference type="ChEBI" id="CHEBI:18420"/>
        <label>2</label>
    </ligand>
</feature>
<dbReference type="InterPro" id="IPR014721">
    <property type="entry name" value="Ribsml_uS5_D2-typ_fold_subgr"/>
</dbReference>
<keyword evidence="8" id="KW-0238">DNA-binding</keyword>
<evidence type="ECO:0000259" key="11">
    <source>
        <dbReference type="PROSITE" id="PS50880"/>
    </source>
</evidence>
<dbReference type="CDD" id="cd00822">
    <property type="entry name" value="TopoII_Trans_DNA_gyrase"/>
    <property type="match status" value="1"/>
</dbReference>
<evidence type="ECO:0000256" key="6">
    <source>
        <dbReference type="ARBA" id="ARBA00022842"/>
    </source>
</evidence>
<dbReference type="NCBIfam" id="TIGR01059">
    <property type="entry name" value="gyrB"/>
    <property type="match status" value="1"/>
</dbReference>
<accession>A0AAW5VG07</accession>
<dbReference type="SMART" id="SM00387">
    <property type="entry name" value="HATPase_c"/>
    <property type="match status" value="1"/>
</dbReference>
<dbReference type="Proteomes" id="UP001208912">
    <property type="component" value="Unassembled WGS sequence"/>
</dbReference>
<dbReference type="Pfam" id="PF01751">
    <property type="entry name" value="Toprim"/>
    <property type="match status" value="1"/>
</dbReference>
<feature type="binding site" evidence="10">
    <location>
        <position position="503"/>
    </location>
    <ligand>
        <name>Mg(2+)</name>
        <dbReference type="ChEBI" id="CHEBI:18420"/>
        <label>1</label>
        <note>catalytic</note>
    </ligand>
</feature>
<keyword evidence="9 10" id="KW-0413">Isomerase</keyword>
<dbReference type="FunFam" id="3.40.50.670:FF:000002">
    <property type="entry name" value="DNA gyrase subunit B"/>
    <property type="match status" value="1"/>
</dbReference>
<dbReference type="GO" id="GO:0003677">
    <property type="term" value="F:DNA binding"/>
    <property type="evidence" value="ECO:0007669"/>
    <property type="project" value="UniProtKB-KW"/>
</dbReference>
<evidence type="ECO:0000256" key="5">
    <source>
        <dbReference type="ARBA" id="ARBA00022840"/>
    </source>
</evidence>
<dbReference type="RefSeq" id="WP_265350590.1">
    <property type="nucleotide sequence ID" value="NZ_JAMQPL010000001.1"/>
</dbReference>
<evidence type="ECO:0000256" key="8">
    <source>
        <dbReference type="ARBA" id="ARBA00023125"/>
    </source>
</evidence>
<evidence type="ECO:0000256" key="7">
    <source>
        <dbReference type="ARBA" id="ARBA00023029"/>
    </source>
</evidence>
<dbReference type="CDD" id="cd16928">
    <property type="entry name" value="HATPase_GyrB-like"/>
    <property type="match status" value="1"/>
</dbReference>
<organism evidence="13 14">
    <name type="scientific">Leptospira soteropolitanensis</name>
    <dbReference type="NCBI Taxonomy" id="2950025"/>
    <lineage>
        <taxon>Bacteria</taxon>
        <taxon>Pseudomonadati</taxon>
        <taxon>Spirochaetota</taxon>
        <taxon>Spirochaetia</taxon>
        <taxon>Leptospirales</taxon>
        <taxon>Leptospiraceae</taxon>
        <taxon>Leptospira</taxon>
    </lineage>
</organism>
<feature type="binding site" evidence="10">
    <location>
        <position position="429"/>
    </location>
    <ligand>
        <name>Mg(2+)</name>
        <dbReference type="ChEBI" id="CHEBI:18420"/>
        <label>1</label>
        <note>catalytic</note>
    </ligand>
</feature>
<dbReference type="SMART" id="SM00433">
    <property type="entry name" value="TOP2c"/>
    <property type="match status" value="1"/>
</dbReference>
<dbReference type="InterPro" id="IPR034160">
    <property type="entry name" value="TOPRIM_GyrB"/>
</dbReference>
<feature type="site" description="Interaction with DNA" evidence="10">
    <location>
        <position position="454"/>
    </location>
</feature>
<dbReference type="CDD" id="cd03366">
    <property type="entry name" value="TOPRIM_TopoIIA_GyrB"/>
    <property type="match status" value="1"/>
</dbReference>
<dbReference type="Proteomes" id="UP001208540">
    <property type="component" value="Unassembled WGS sequence"/>
</dbReference>
<feature type="site" description="Interaction with DNA" evidence="10">
    <location>
        <position position="457"/>
    </location>
</feature>
<dbReference type="Gene3D" id="3.30.565.10">
    <property type="entry name" value="Histidine kinase-like ATPase, C-terminal domain"/>
    <property type="match status" value="1"/>
</dbReference>
<gene>
    <name evidence="10 13" type="primary">gyrB</name>
    <name evidence="12" type="ORF">ND861_02705</name>
    <name evidence="13" type="ORF">ND862_02705</name>
</gene>
<comment type="catalytic activity">
    <reaction evidence="1 10">
        <text>ATP-dependent breakage, passage and rejoining of double-stranded DNA.</text>
        <dbReference type="EC" id="5.6.2.2"/>
    </reaction>
</comment>
<dbReference type="InterPro" id="IPR000565">
    <property type="entry name" value="Topo_IIA_B"/>
</dbReference>
<dbReference type="PANTHER" id="PTHR45866">
    <property type="entry name" value="DNA GYRASE/TOPOISOMERASE SUBUNIT B"/>
    <property type="match status" value="1"/>
</dbReference>
<dbReference type="Gene3D" id="3.40.50.670">
    <property type="match status" value="1"/>
</dbReference>
<dbReference type="InterPro" id="IPR036890">
    <property type="entry name" value="HATPase_C_sf"/>
</dbReference>
<dbReference type="InterPro" id="IPR013759">
    <property type="entry name" value="Topo_IIA_B_C"/>
</dbReference>
<evidence type="ECO:0000256" key="9">
    <source>
        <dbReference type="ARBA" id="ARBA00023235"/>
    </source>
</evidence>
<dbReference type="SUPFAM" id="SSF54211">
    <property type="entry name" value="Ribosomal protein S5 domain 2-like"/>
    <property type="match status" value="1"/>
</dbReference>
<keyword evidence="4 10" id="KW-0547">Nucleotide-binding</keyword>
<dbReference type="GO" id="GO:0034335">
    <property type="term" value="F:DNA negative supercoiling activity"/>
    <property type="evidence" value="ECO:0007669"/>
    <property type="project" value="UniProtKB-ARBA"/>
</dbReference>
<dbReference type="InterPro" id="IPR011557">
    <property type="entry name" value="GyrB"/>
</dbReference>
<dbReference type="SUPFAM" id="SSF56719">
    <property type="entry name" value="Type II DNA topoisomerase"/>
    <property type="match status" value="1"/>
</dbReference>
<dbReference type="InterPro" id="IPR006171">
    <property type="entry name" value="TOPRIM_dom"/>
</dbReference>
<dbReference type="FunFam" id="3.30.565.10:FF:000002">
    <property type="entry name" value="DNA gyrase subunit B"/>
    <property type="match status" value="1"/>
</dbReference>
<evidence type="ECO:0000313" key="14">
    <source>
        <dbReference type="Proteomes" id="UP001208540"/>
    </source>
</evidence>
<comment type="subunit">
    <text evidence="10">Heterotetramer, composed of two GyrA and two GyrB chains. In the heterotetramer, GyrA contains the active site tyrosine that forms a transient covalent intermediate with DNA, while GyrB binds cofactors and catalyzes ATP hydrolysis.</text>
</comment>
<evidence type="ECO:0000313" key="13">
    <source>
        <dbReference type="EMBL" id="MCW7529110.1"/>
    </source>
</evidence>
<evidence type="ECO:0000313" key="12">
    <source>
        <dbReference type="EMBL" id="MCW7525243.1"/>
    </source>
</evidence>
<feature type="domain" description="Toprim" evidence="11">
    <location>
        <begin position="423"/>
        <end position="538"/>
    </location>
</feature>
<dbReference type="FunFam" id="3.30.230.10:FF:000005">
    <property type="entry name" value="DNA gyrase subunit B"/>
    <property type="match status" value="1"/>
</dbReference>
<dbReference type="HAMAP" id="MF_01898">
    <property type="entry name" value="GyrB"/>
    <property type="match status" value="1"/>
</dbReference>
<dbReference type="GO" id="GO:0046872">
    <property type="term" value="F:metal ion binding"/>
    <property type="evidence" value="ECO:0007669"/>
    <property type="project" value="UniProtKB-KW"/>
</dbReference>
<comment type="similarity">
    <text evidence="2 10">Belongs to the type II topoisomerase GyrB family.</text>
</comment>
<evidence type="ECO:0000256" key="2">
    <source>
        <dbReference type="ARBA" id="ARBA00010708"/>
    </source>
</evidence>
<protein>
    <recommendedName>
        <fullName evidence="10">DNA gyrase subunit B</fullName>
        <ecNumber evidence="10">5.6.2.2</ecNumber>
    </recommendedName>
</protein>
<dbReference type="InterPro" id="IPR013760">
    <property type="entry name" value="Topo_IIA-like_dom_sf"/>
</dbReference>
<dbReference type="PRINTS" id="PR01159">
    <property type="entry name" value="DNAGYRASEB"/>
</dbReference>